<organism evidence="1 2">
    <name type="scientific">Roseovarius gahaiensis</name>
    <dbReference type="NCBI Taxonomy" id="2716691"/>
    <lineage>
        <taxon>Bacteria</taxon>
        <taxon>Pseudomonadati</taxon>
        <taxon>Pseudomonadota</taxon>
        <taxon>Alphaproteobacteria</taxon>
        <taxon>Rhodobacterales</taxon>
        <taxon>Roseobacteraceae</taxon>
        <taxon>Roseovarius</taxon>
    </lineage>
</organism>
<comment type="caution">
    <text evidence="1">The sequence shown here is derived from an EMBL/GenBank/DDBJ whole genome shotgun (WGS) entry which is preliminary data.</text>
</comment>
<dbReference type="AlphaFoldDB" id="A0A967BI60"/>
<evidence type="ECO:0000313" key="1">
    <source>
        <dbReference type="EMBL" id="NHQ75763.1"/>
    </source>
</evidence>
<keyword evidence="2" id="KW-1185">Reference proteome</keyword>
<reference evidence="1" key="1">
    <citation type="submission" date="2020-03" db="EMBL/GenBank/DDBJ databases">
        <title>Roseovarius gahaiensis sp. nov., isolated from Gahai Saline Lake, China.</title>
        <authorList>
            <person name="Sun X."/>
        </authorList>
    </citation>
    <scope>NUCLEOTIDE SEQUENCE</scope>
    <source>
        <strain evidence="1">GH877</strain>
    </source>
</reference>
<accession>A0A967BI60</accession>
<protein>
    <submittedName>
        <fullName evidence="1">Uncharacterized protein</fullName>
    </submittedName>
</protein>
<evidence type="ECO:0000313" key="2">
    <source>
        <dbReference type="Proteomes" id="UP000639775"/>
    </source>
</evidence>
<proteinExistence type="predicted"/>
<dbReference type="RefSeq" id="WP_167199679.1">
    <property type="nucleotide sequence ID" value="NZ_JAAORB010000046.1"/>
</dbReference>
<gene>
    <name evidence="1" type="ORF">HAT86_15020</name>
</gene>
<name>A0A967BI60_9RHOB</name>
<dbReference type="EMBL" id="JAAORB010000046">
    <property type="protein sequence ID" value="NHQ75763.1"/>
    <property type="molecule type" value="Genomic_DNA"/>
</dbReference>
<sequence length="270" mass="30347">MNNPAHVEFRHLESTLCDENPKAYHDALTRAEDFVPICRATADDVWKDLWPQPLYANASQPVAQKWREILAPIMNGAWRSWGVDPSVFQIHHIAPGISNKCFKVEGEQAGRIRETSSISLHRLYKIQSAASVLRSRAAIAAYPFDDVILQNFKGVEGHLQSLQEEFGQGWGLVPILNFLAEFGESVRPNNHLLRTLNHLRPGRGLPVDHHLTSKQAAKLNHHVWLLILDMGHSQVTPHEVRRMDHLLCEISKCGLIGEQAETAVPCSTFG</sequence>
<dbReference type="Proteomes" id="UP000639775">
    <property type="component" value="Unassembled WGS sequence"/>
</dbReference>